<dbReference type="RefSeq" id="WP_141190789.1">
    <property type="nucleotide sequence ID" value="NZ_JBHUMR010000006.1"/>
</dbReference>
<accession>A0ABW5PLS5</accession>
<feature type="domain" description="Transcription factor zinc-finger" evidence="2">
    <location>
        <begin position="3"/>
        <end position="42"/>
    </location>
</feature>
<reference evidence="4" key="1">
    <citation type="journal article" date="2019" name="Int. J. Syst. Evol. Microbiol.">
        <title>The Global Catalogue of Microorganisms (GCM) 10K type strain sequencing project: providing services to taxonomists for standard genome sequencing and annotation.</title>
        <authorList>
            <consortium name="The Broad Institute Genomics Platform"/>
            <consortium name="The Broad Institute Genome Sequencing Center for Infectious Disease"/>
            <person name="Wu L."/>
            <person name="Ma J."/>
        </authorList>
    </citation>
    <scope>NUCLEOTIDE SEQUENCE [LARGE SCALE GENOMIC DNA]</scope>
    <source>
        <strain evidence="4">TISTR 2241</strain>
    </source>
</reference>
<evidence type="ECO:0000313" key="3">
    <source>
        <dbReference type="EMBL" id="MFD2616119.1"/>
    </source>
</evidence>
<feature type="region of interest" description="Disordered" evidence="1">
    <location>
        <begin position="52"/>
        <end position="112"/>
    </location>
</feature>
<dbReference type="Pfam" id="PF13453">
    <property type="entry name" value="Zn_ribbon_TFIIB"/>
    <property type="match status" value="1"/>
</dbReference>
<protein>
    <submittedName>
        <fullName evidence="3">Zf-TFIIB domain-containing protein</fullName>
    </submittedName>
</protein>
<dbReference type="EMBL" id="JBHUMR010000006">
    <property type="protein sequence ID" value="MFD2616119.1"/>
    <property type="molecule type" value="Genomic_DNA"/>
</dbReference>
<gene>
    <name evidence="3" type="ORF">ACFSTF_02155</name>
</gene>
<proteinExistence type="predicted"/>
<sequence>MYCPVCDDVRMKEVNKNHVLVDVCPNCKGVWLDRGELDKLLKQVSDVEGPYIDRQRYDRPPEYNEDHHYKNYNDDYDDYHHQKHYHQDYDNNKYPKRKKKKSVMDMLGDIFD</sequence>
<evidence type="ECO:0000259" key="2">
    <source>
        <dbReference type="Pfam" id="PF13453"/>
    </source>
</evidence>
<evidence type="ECO:0000313" key="4">
    <source>
        <dbReference type="Proteomes" id="UP001597458"/>
    </source>
</evidence>
<dbReference type="Proteomes" id="UP001597458">
    <property type="component" value="Unassembled WGS sequence"/>
</dbReference>
<dbReference type="InterPro" id="IPR027392">
    <property type="entry name" value="TF_Znf"/>
</dbReference>
<evidence type="ECO:0000256" key="1">
    <source>
        <dbReference type="SAM" id="MobiDB-lite"/>
    </source>
</evidence>
<comment type="caution">
    <text evidence="3">The sequence shown here is derived from an EMBL/GenBank/DDBJ whole genome shotgun (WGS) entry which is preliminary data.</text>
</comment>
<name>A0ABW5PLS5_9BACI</name>
<keyword evidence="4" id="KW-1185">Reference proteome</keyword>
<feature type="compositionally biased region" description="Basic and acidic residues" evidence="1">
    <location>
        <begin position="52"/>
        <end position="73"/>
    </location>
</feature>
<organism evidence="3 4">
    <name type="scientific">Terrilactibacillus laevilacticus</name>
    <dbReference type="NCBI Taxonomy" id="1380157"/>
    <lineage>
        <taxon>Bacteria</taxon>
        <taxon>Bacillati</taxon>
        <taxon>Bacillota</taxon>
        <taxon>Bacilli</taxon>
        <taxon>Bacillales</taxon>
        <taxon>Bacillaceae</taxon>
        <taxon>Terrilactibacillus</taxon>
    </lineage>
</organism>